<dbReference type="RefSeq" id="WP_344728897.1">
    <property type="nucleotide sequence ID" value="NZ_BAABBI010000001.1"/>
</dbReference>
<keyword evidence="2" id="KW-1185">Reference proteome</keyword>
<accession>A0ABP7H5L4</accession>
<evidence type="ECO:0008006" key="3">
    <source>
        <dbReference type="Google" id="ProtNLM"/>
    </source>
</evidence>
<reference evidence="2" key="1">
    <citation type="journal article" date="2019" name="Int. J. Syst. Evol. Microbiol.">
        <title>The Global Catalogue of Microorganisms (GCM) 10K type strain sequencing project: providing services to taxonomists for standard genome sequencing and annotation.</title>
        <authorList>
            <consortium name="The Broad Institute Genomics Platform"/>
            <consortium name="The Broad Institute Genome Sequencing Center for Infectious Disease"/>
            <person name="Wu L."/>
            <person name="Ma J."/>
        </authorList>
    </citation>
    <scope>NUCLEOTIDE SEQUENCE [LARGE SCALE GENOMIC DNA]</scope>
    <source>
        <strain evidence="2">JCM 17525</strain>
    </source>
</reference>
<dbReference type="InterPro" id="IPR001920">
    <property type="entry name" value="Asp/Glu_race"/>
</dbReference>
<dbReference type="Gene3D" id="3.40.50.1860">
    <property type="match status" value="2"/>
</dbReference>
<dbReference type="SUPFAM" id="SSF53681">
    <property type="entry name" value="Aspartate/glutamate racemase"/>
    <property type="match status" value="2"/>
</dbReference>
<name>A0ABP7H5L4_9FLAO</name>
<gene>
    <name evidence="1" type="ORF">GCM10022271_14830</name>
</gene>
<dbReference type="Proteomes" id="UP001501456">
    <property type="component" value="Unassembled WGS sequence"/>
</dbReference>
<evidence type="ECO:0000313" key="2">
    <source>
        <dbReference type="Proteomes" id="UP001501456"/>
    </source>
</evidence>
<comment type="caution">
    <text evidence="1">The sequence shown here is derived from an EMBL/GenBank/DDBJ whole genome shotgun (WGS) entry which is preliminary data.</text>
</comment>
<proteinExistence type="predicted"/>
<evidence type="ECO:0000313" key="1">
    <source>
        <dbReference type="EMBL" id="GAA3783545.1"/>
    </source>
</evidence>
<dbReference type="EMBL" id="BAABBI010000001">
    <property type="protein sequence ID" value="GAA3783545.1"/>
    <property type="molecule type" value="Genomic_DNA"/>
</dbReference>
<organism evidence="1 2">
    <name type="scientific">Corallibacter vietnamensis</name>
    <dbReference type="NCBI Taxonomy" id="904130"/>
    <lineage>
        <taxon>Bacteria</taxon>
        <taxon>Pseudomonadati</taxon>
        <taxon>Bacteroidota</taxon>
        <taxon>Flavobacteriia</taxon>
        <taxon>Flavobacteriales</taxon>
        <taxon>Flavobacteriaceae</taxon>
        <taxon>Corallibacter</taxon>
    </lineage>
</organism>
<dbReference type="InterPro" id="IPR015942">
    <property type="entry name" value="Asp/Glu/hydantoin_racemase"/>
</dbReference>
<dbReference type="Pfam" id="PF01177">
    <property type="entry name" value="Asp_Glu_race"/>
    <property type="match status" value="1"/>
</dbReference>
<protein>
    <recommendedName>
        <fullName evidence="3">Aspartate racemase</fullName>
    </recommendedName>
</protein>
<sequence>MSDNTLVVLGLGSRSTAFYLQALNKEYNAKFGGYSTCPLVLYNVNFHAINTLLPKPSKALKDVLQPSFSAIQSFQASHVLIPNITLHETVDEMLIPQQIIHPIHLTINAIKAKQIKKVVVFGSIYTMSSNYIKDALNAHNIDVLVPNASEMKLIDTVRQAIYNHTETDDLMDSYFNLCNTYALKHTIVLACTELSIIKPKNDAILDMAQLQIESAIKAINK</sequence>